<reference evidence="14 15" key="1">
    <citation type="submission" date="2016-12" db="EMBL/GenBank/DDBJ databases">
        <title>Genome sequencing of Methylocaldum marinum.</title>
        <authorList>
            <person name="Takeuchi M."/>
            <person name="Kamagata Y."/>
            <person name="Hiraoka S."/>
            <person name="Oshima K."/>
            <person name="Hattori M."/>
            <person name="Iwasaki W."/>
        </authorList>
    </citation>
    <scope>NUCLEOTIDE SEQUENCE [LARGE SCALE GENOMIC DNA]</scope>
    <source>
        <strain evidence="14 15">S8</strain>
    </source>
</reference>
<dbReference type="PANTHER" id="PTHR47354:SF6">
    <property type="entry name" value="NADH OXIDOREDUCTASE HCR"/>
    <property type="match status" value="1"/>
</dbReference>
<keyword evidence="5" id="KW-0274">FAD</keyword>
<dbReference type="AlphaFoldDB" id="A0A250KMY2"/>
<dbReference type="InterPro" id="IPR008333">
    <property type="entry name" value="Cbr1-like_FAD-bd_dom"/>
</dbReference>
<dbReference type="InterPro" id="IPR036010">
    <property type="entry name" value="2Fe-2S_ferredoxin-like_sf"/>
</dbReference>
<evidence type="ECO:0000313" key="14">
    <source>
        <dbReference type="EMBL" id="BBA33070.1"/>
    </source>
</evidence>
<feature type="domain" description="2Fe-2S ferredoxin-type" evidence="11">
    <location>
        <begin position="737"/>
        <end position="821"/>
    </location>
</feature>
<dbReference type="Pfam" id="PF00970">
    <property type="entry name" value="FAD_binding_6"/>
    <property type="match status" value="1"/>
</dbReference>
<evidence type="ECO:0000259" key="12">
    <source>
        <dbReference type="PROSITE" id="PS51379"/>
    </source>
</evidence>
<dbReference type="PROSITE" id="PS51085">
    <property type="entry name" value="2FE2S_FER_2"/>
    <property type="match status" value="1"/>
</dbReference>
<dbReference type="InterPro" id="IPR017900">
    <property type="entry name" value="4Fe4S_Fe_S_CS"/>
</dbReference>
<gene>
    <name evidence="14" type="ORF">sS8_1108</name>
</gene>
<evidence type="ECO:0000256" key="1">
    <source>
        <dbReference type="ARBA" id="ARBA00001974"/>
    </source>
</evidence>
<feature type="domain" description="4Fe-4S ferredoxin-type" evidence="12">
    <location>
        <begin position="185"/>
        <end position="214"/>
    </location>
</feature>
<dbReference type="Pfam" id="PF00175">
    <property type="entry name" value="NAD_binding_1"/>
    <property type="match status" value="1"/>
</dbReference>
<dbReference type="GO" id="GO:0051537">
    <property type="term" value="F:2 iron, 2 sulfur cluster binding"/>
    <property type="evidence" value="ECO:0007669"/>
    <property type="project" value="UniProtKB-KW"/>
</dbReference>
<dbReference type="GO" id="GO:0016491">
    <property type="term" value="F:oxidoreductase activity"/>
    <property type="evidence" value="ECO:0007669"/>
    <property type="project" value="UniProtKB-KW"/>
</dbReference>
<dbReference type="InterPro" id="IPR012675">
    <property type="entry name" value="Beta-grasp_dom_sf"/>
</dbReference>
<evidence type="ECO:0000256" key="7">
    <source>
        <dbReference type="ARBA" id="ARBA00023004"/>
    </source>
</evidence>
<evidence type="ECO:0000256" key="9">
    <source>
        <dbReference type="ARBA" id="ARBA00034078"/>
    </source>
</evidence>
<dbReference type="PROSITE" id="PS00198">
    <property type="entry name" value="4FE4S_FER_1"/>
    <property type="match status" value="1"/>
</dbReference>
<feature type="domain" description="FAD-binding FR-type" evidence="13">
    <location>
        <begin position="481"/>
        <end position="586"/>
    </location>
</feature>
<comment type="cofactor">
    <cofactor evidence="1">
        <name>FAD</name>
        <dbReference type="ChEBI" id="CHEBI:57692"/>
    </cofactor>
</comment>
<dbReference type="InterPro" id="IPR017896">
    <property type="entry name" value="4Fe4S_Fe-S-bd"/>
</dbReference>
<accession>A0A250KMY2</accession>
<evidence type="ECO:0000256" key="10">
    <source>
        <dbReference type="ARBA" id="ARBA00061434"/>
    </source>
</evidence>
<dbReference type="Gene3D" id="3.30.70.20">
    <property type="match status" value="1"/>
</dbReference>
<dbReference type="Pfam" id="PF00111">
    <property type="entry name" value="Fer2"/>
    <property type="match status" value="1"/>
</dbReference>
<dbReference type="Gene3D" id="2.40.30.10">
    <property type="entry name" value="Translation factors"/>
    <property type="match status" value="1"/>
</dbReference>
<dbReference type="InterPro" id="IPR001041">
    <property type="entry name" value="2Fe-2S_ferredoxin-type"/>
</dbReference>
<dbReference type="OrthoDB" id="165469at2"/>
<dbReference type="SUPFAM" id="SSF52343">
    <property type="entry name" value="Ferredoxin reductase-like, C-terminal NADP-linked domain"/>
    <property type="match status" value="1"/>
</dbReference>
<keyword evidence="4" id="KW-0479">Metal-binding</keyword>
<dbReference type="CDD" id="cd00207">
    <property type="entry name" value="fer2"/>
    <property type="match status" value="1"/>
</dbReference>
<evidence type="ECO:0000256" key="5">
    <source>
        <dbReference type="ARBA" id="ARBA00022827"/>
    </source>
</evidence>
<evidence type="ECO:0000256" key="2">
    <source>
        <dbReference type="ARBA" id="ARBA00022630"/>
    </source>
</evidence>
<protein>
    <submittedName>
        <fullName evidence="14">4Fe-4S binding domain protein</fullName>
    </submittedName>
</protein>
<comment type="cofactor">
    <cofactor evidence="9">
        <name>[2Fe-2S] cluster</name>
        <dbReference type="ChEBI" id="CHEBI:190135"/>
    </cofactor>
</comment>
<evidence type="ECO:0000313" key="15">
    <source>
        <dbReference type="Proteomes" id="UP000266313"/>
    </source>
</evidence>
<dbReference type="Gene3D" id="3.10.20.30">
    <property type="match status" value="1"/>
</dbReference>
<dbReference type="InterPro" id="IPR001433">
    <property type="entry name" value="OxRdtase_FAD/NAD-bd"/>
</dbReference>
<evidence type="ECO:0000256" key="6">
    <source>
        <dbReference type="ARBA" id="ARBA00023002"/>
    </source>
</evidence>
<evidence type="ECO:0000256" key="3">
    <source>
        <dbReference type="ARBA" id="ARBA00022714"/>
    </source>
</evidence>
<dbReference type="SUPFAM" id="SSF55718">
    <property type="entry name" value="SCP-like"/>
    <property type="match status" value="1"/>
</dbReference>
<evidence type="ECO:0000259" key="13">
    <source>
        <dbReference type="PROSITE" id="PS51384"/>
    </source>
</evidence>
<name>A0A250KMY2_9GAMM</name>
<dbReference type="InterPro" id="IPR039261">
    <property type="entry name" value="FNR_nucleotide-bd"/>
</dbReference>
<dbReference type="Gene3D" id="3.30.1050.10">
    <property type="entry name" value="SCP2 sterol-binding domain"/>
    <property type="match status" value="1"/>
</dbReference>
<dbReference type="EMBL" id="AP017928">
    <property type="protein sequence ID" value="BBA33070.1"/>
    <property type="molecule type" value="Genomic_DNA"/>
</dbReference>
<keyword evidence="8" id="KW-0411">Iron-sulfur</keyword>
<keyword evidence="2" id="KW-0285">Flavoprotein</keyword>
<evidence type="ECO:0000256" key="8">
    <source>
        <dbReference type="ARBA" id="ARBA00023014"/>
    </source>
</evidence>
<dbReference type="PANTHER" id="PTHR47354">
    <property type="entry name" value="NADH OXIDOREDUCTASE HCR"/>
    <property type="match status" value="1"/>
</dbReference>
<dbReference type="InterPro" id="IPR036527">
    <property type="entry name" value="SCP2_sterol-bd_dom_sf"/>
</dbReference>
<dbReference type="SUPFAM" id="SSF54292">
    <property type="entry name" value="2Fe-2S ferredoxin-like"/>
    <property type="match status" value="1"/>
</dbReference>
<dbReference type="SUPFAM" id="SSF63380">
    <property type="entry name" value="Riboflavin synthase domain-like"/>
    <property type="match status" value="1"/>
</dbReference>
<evidence type="ECO:0000256" key="4">
    <source>
        <dbReference type="ARBA" id="ARBA00022723"/>
    </source>
</evidence>
<comment type="similarity">
    <text evidence="10">In the N-terminal section; belongs to the FAD-binding oxidoreductase type 6 family.</text>
</comment>
<dbReference type="KEGG" id="mmai:sS8_1108"/>
<dbReference type="InterPro" id="IPR006058">
    <property type="entry name" value="2Fe2S_fd_BS"/>
</dbReference>
<dbReference type="CDD" id="cd06217">
    <property type="entry name" value="FNR_iron_sulfur_binding_3"/>
    <property type="match status" value="1"/>
</dbReference>
<dbReference type="InterPro" id="IPR017938">
    <property type="entry name" value="Riboflavin_synthase-like_b-brl"/>
</dbReference>
<keyword evidence="6" id="KW-0560">Oxidoreductase</keyword>
<organism evidence="14 15">
    <name type="scientific">Methylocaldum marinum</name>
    <dbReference type="NCBI Taxonomy" id="1432792"/>
    <lineage>
        <taxon>Bacteria</taxon>
        <taxon>Pseudomonadati</taxon>
        <taxon>Pseudomonadota</taxon>
        <taxon>Gammaproteobacteria</taxon>
        <taxon>Methylococcales</taxon>
        <taxon>Methylococcaceae</taxon>
        <taxon>Methylocaldum</taxon>
    </lineage>
</organism>
<dbReference type="InterPro" id="IPR001709">
    <property type="entry name" value="Flavoprot_Pyr_Nucl_cyt_Rdtase"/>
</dbReference>
<sequence>MNLEEHSTVKQLRSRQGEIGAIVMPVLQGDWLKSLALECGADDAGLVDIDRDAMAPQRAEIFQHYPWTKTLLSYVVRMSREPIRSTARSVANLEFHHAGDRVDEVGCRVVRRLEEIGVRAVNPSMGFPMEMGRFPDAAVWVVSHKPVAVAAGLGHMGIHRNVIHPRFGNFILLGTVLIEADVTAYDKPLDYNPCLGCRLCVAACPVGAIAPDGGFNFSACFTHNYREFMGGFTDWIEQVADSRNGRDYRRRVSEPETASMWQSLSHGADYKAAYCMAVCPAGEDVIGPYLADRKRHVHEVVKPLQDKPEPVYVVKGSDAEVYARKKWKNKTVKPVGNALRPRTIDGLLNMMPFVFQPNQSRGLSATYHFMFTGDERREATVVIRDRIVHVEDGHVGVADLQVTADSRSWLGFLAKERSLVWALVRRKIRLKGPPRLLVAFGKCFPSPGIRHERVPILPQPSKMQAKLTPYRQNDAATGKIKWQGALTVSEIIDVARHVKTFRLVNPDGGPIPFDYLPGQFLSLDIEPWSIPTRRSYTIASTPTWRDRIEITVKREEHGLASRWLHDELKPGDSLKLLAPNGNFVFTGSEAESIVLIGGGVGITPLMSVVRYLSERRWPGEIYLILSFRKPSDYIFRDEIDLLQSRNPRLEVRVSMTDPKGEVWSGPTGRIDKAFLQDAVPNIPARTVHVCGPPPMMDAIKVALIELGVPKTRIKTEAFGTVRRDPSAKVPGSGAAGGHVYFQRSQVDVPVPVGATVLDAADAAEVHIESACRSGTCGLCSVKLVSGQVHMAVDEALTEEEKTDGYILACQAEIEADVEIDA</sequence>
<dbReference type="InterPro" id="IPR050415">
    <property type="entry name" value="MRET"/>
</dbReference>
<dbReference type="PROSITE" id="PS00197">
    <property type="entry name" value="2FE2S_FER_1"/>
    <property type="match status" value="1"/>
</dbReference>
<evidence type="ECO:0000259" key="11">
    <source>
        <dbReference type="PROSITE" id="PS51085"/>
    </source>
</evidence>
<dbReference type="PRINTS" id="PR00371">
    <property type="entry name" value="FPNCR"/>
</dbReference>
<keyword evidence="3" id="KW-0001">2Fe-2S</keyword>
<dbReference type="Pfam" id="PF00037">
    <property type="entry name" value="Fer4"/>
    <property type="match status" value="1"/>
</dbReference>
<dbReference type="Gene3D" id="3.40.50.80">
    <property type="entry name" value="Nucleotide-binding domain of ferredoxin-NADP reductase (FNR) module"/>
    <property type="match status" value="1"/>
</dbReference>
<dbReference type="PROSITE" id="PS51379">
    <property type="entry name" value="4FE4S_FER_2"/>
    <property type="match status" value="1"/>
</dbReference>
<dbReference type="GO" id="GO:0046872">
    <property type="term" value="F:metal ion binding"/>
    <property type="evidence" value="ECO:0007669"/>
    <property type="project" value="UniProtKB-KW"/>
</dbReference>
<dbReference type="PROSITE" id="PS51384">
    <property type="entry name" value="FAD_FR"/>
    <property type="match status" value="1"/>
</dbReference>
<dbReference type="Proteomes" id="UP000266313">
    <property type="component" value="Chromosome"/>
</dbReference>
<dbReference type="PRINTS" id="PR00406">
    <property type="entry name" value="CYTB5RDTASE"/>
</dbReference>
<keyword evidence="7" id="KW-0408">Iron</keyword>
<dbReference type="InterPro" id="IPR017927">
    <property type="entry name" value="FAD-bd_FR_type"/>
</dbReference>
<keyword evidence="15" id="KW-1185">Reference proteome</keyword>
<proteinExistence type="inferred from homology"/>
<dbReference type="SUPFAM" id="SSF46548">
    <property type="entry name" value="alpha-helical ferredoxin"/>
    <property type="match status" value="1"/>
</dbReference>